<protein>
    <submittedName>
        <fullName evidence="1">Uncharacterized protein</fullName>
    </submittedName>
</protein>
<evidence type="ECO:0000313" key="2">
    <source>
        <dbReference type="Proteomes" id="UP000019151"/>
    </source>
</evidence>
<dbReference type="HOGENOM" id="CLU_1737925_0_0_0"/>
<dbReference type="EMBL" id="CP007128">
    <property type="protein sequence ID" value="AHG89371.1"/>
    <property type="molecule type" value="Genomic_DNA"/>
</dbReference>
<accession>W0RF05</accession>
<dbReference type="RefSeq" id="WP_025410872.1">
    <property type="nucleotide sequence ID" value="NZ_CP007128.1"/>
</dbReference>
<gene>
    <name evidence="1" type="ORF">J421_1834</name>
</gene>
<proteinExistence type="predicted"/>
<reference evidence="1 2" key="1">
    <citation type="journal article" date="2014" name="Genome Announc.">
        <title>Genome Sequence and Methylome of Soil Bacterium Gemmatirosa kalamazoonensis KBS708T, a Member of the Rarely Cultivated Gemmatimonadetes Phylum.</title>
        <authorList>
            <person name="Debruyn J.M."/>
            <person name="Radosevich M."/>
            <person name="Wommack K.E."/>
            <person name="Polson S.W."/>
            <person name="Hauser L.J."/>
            <person name="Fawaz M.N."/>
            <person name="Korlach J."/>
            <person name="Tsai Y.C."/>
        </authorList>
    </citation>
    <scope>NUCLEOTIDE SEQUENCE [LARGE SCALE GENOMIC DNA]</scope>
    <source>
        <strain evidence="1 2">KBS708</strain>
    </source>
</reference>
<dbReference type="InParanoid" id="W0RF05"/>
<name>W0RF05_9BACT</name>
<dbReference type="STRING" id="861299.J421_1834"/>
<organism evidence="1 2">
    <name type="scientific">Gemmatirosa kalamazoonensis</name>
    <dbReference type="NCBI Taxonomy" id="861299"/>
    <lineage>
        <taxon>Bacteria</taxon>
        <taxon>Pseudomonadati</taxon>
        <taxon>Gemmatimonadota</taxon>
        <taxon>Gemmatimonadia</taxon>
        <taxon>Gemmatimonadales</taxon>
        <taxon>Gemmatimonadaceae</taxon>
        <taxon>Gemmatirosa</taxon>
    </lineage>
</organism>
<keyword evidence="2" id="KW-1185">Reference proteome</keyword>
<dbReference type="Proteomes" id="UP000019151">
    <property type="component" value="Chromosome"/>
</dbReference>
<evidence type="ECO:0000313" key="1">
    <source>
        <dbReference type="EMBL" id="AHG89371.1"/>
    </source>
</evidence>
<sequence>MASHPLGPNGRFVDLFLDRVSAMTPADVDAAVVSWRESQHAPRDWAAAEEAAATALVRTERGEAAWTLQDRIHAVVCGPQWARQRAAGLGALRSAVTAEYLVASAALALLVADVLPPRHLARLYAPFLASVPLAEISAVSAPTSLAANDA</sequence>
<dbReference type="AlphaFoldDB" id="W0RF05"/>
<dbReference type="KEGG" id="gba:J421_1834"/>